<dbReference type="Proteomes" id="UP000008142">
    <property type="component" value="Unassembled WGS sequence"/>
</dbReference>
<reference evidence="3" key="1">
    <citation type="submission" date="2008-07" db="EMBL/GenBank/DDBJ databases">
        <title>Annotation of Ajellomyces capsulatus strain H88.</title>
        <authorList>
            <person name="Champion M."/>
            <person name="Cuomo C."/>
            <person name="Ma L.-J."/>
            <person name="Henn M.R."/>
            <person name="Sil A."/>
            <person name="Goldman B."/>
            <person name="Young S.K."/>
            <person name="Kodira C.D."/>
            <person name="Zeng Q."/>
            <person name="Koehrsen M."/>
            <person name="Alvarado L."/>
            <person name="Berlin A."/>
            <person name="Borenstein D."/>
            <person name="Chen Z."/>
            <person name="Engels R."/>
            <person name="Freedman E."/>
            <person name="Gellesch M."/>
            <person name="Goldberg J."/>
            <person name="Griggs A."/>
            <person name="Gujja S."/>
            <person name="Heiman D."/>
            <person name="Hepburn T."/>
            <person name="Howarth C."/>
            <person name="Jen D."/>
            <person name="Larson L."/>
            <person name="Lewis B."/>
            <person name="Mehta T."/>
            <person name="Park D."/>
            <person name="Pearson M."/>
            <person name="Roberts A."/>
            <person name="Saif S."/>
            <person name="Shea T."/>
            <person name="Shenoy N."/>
            <person name="Sisk P."/>
            <person name="Stolte C."/>
            <person name="Sykes S."/>
            <person name="Walk T."/>
            <person name="White J."/>
            <person name="Yandava C."/>
            <person name="Klein B."/>
            <person name="McEwen J.G."/>
            <person name="Puccia R."/>
            <person name="Goldman G.H."/>
            <person name="Felipe M.S."/>
            <person name="Nino-Vega G."/>
            <person name="San-Blas G."/>
            <person name="Taylor J."/>
            <person name="Mendoza L."/>
            <person name="Galagan J."/>
            <person name="Nusbaum C."/>
            <person name="Birren B."/>
        </authorList>
    </citation>
    <scope>NUCLEOTIDE SEQUENCE [LARGE SCALE GENOMIC DNA]</scope>
    <source>
        <strain evidence="3">H88</strain>
    </source>
</reference>
<proteinExistence type="predicted"/>
<dbReference type="OrthoDB" id="3777249at2759"/>
<protein>
    <submittedName>
        <fullName evidence="2">Predicted protein</fullName>
    </submittedName>
</protein>
<sequence length="110" mass="12059">MFVFPSGGMFRLKIDRSPRIIRSNSMLLFPHFIETGLTKATSLHSPLSGPGSQLVSSCLSQNFEDIKEEWPSRVWHNSPVAGSQSLTVLSLEPDASSRPSGEKATDLIQS</sequence>
<dbReference type="EMBL" id="DS990639">
    <property type="protein sequence ID" value="EGC46332.1"/>
    <property type="molecule type" value="Genomic_DNA"/>
</dbReference>
<feature type="compositionally biased region" description="Basic and acidic residues" evidence="1">
    <location>
        <begin position="100"/>
        <end position="110"/>
    </location>
</feature>
<evidence type="ECO:0000313" key="3">
    <source>
        <dbReference type="Proteomes" id="UP000008142"/>
    </source>
</evidence>
<dbReference type="OMA" id="WHNSPVA"/>
<feature type="region of interest" description="Disordered" evidence="1">
    <location>
        <begin position="86"/>
        <end position="110"/>
    </location>
</feature>
<dbReference type="VEuPathDB" id="FungiDB:I7I53_05323"/>
<organism evidence="3">
    <name type="scientific">Ajellomyces capsulatus (strain H88)</name>
    <name type="common">Darling's disease fungus</name>
    <name type="synonym">Histoplasma capsulatum</name>
    <dbReference type="NCBI Taxonomy" id="544711"/>
    <lineage>
        <taxon>Eukaryota</taxon>
        <taxon>Fungi</taxon>
        <taxon>Dikarya</taxon>
        <taxon>Ascomycota</taxon>
        <taxon>Pezizomycotina</taxon>
        <taxon>Eurotiomycetes</taxon>
        <taxon>Eurotiomycetidae</taxon>
        <taxon>Onygenales</taxon>
        <taxon>Ajellomycetaceae</taxon>
        <taxon>Histoplasma</taxon>
    </lineage>
</organism>
<gene>
    <name evidence="2" type="ORF">HCEG_05547</name>
</gene>
<name>F0UI27_AJEC8</name>
<accession>F0UI27</accession>
<evidence type="ECO:0000313" key="2">
    <source>
        <dbReference type="EMBL" id="EGC46332.1"/>
    </source>
</evidence>
<dbReference type="AlphaFoldDB" id="F0UI27"/>
<dbReference type="HOGENOM" id="CLU_2276691_0_0_1"/>
<evidence type="ECO:0000256" key="1">
    <source>
        <dbReference type="SAM" id="MobiDB-lite"/>
    </source>
</evidence>